<organism evidence="2 3">
    <name type="scientific">Roseomonas acroporae</name>
    <dbReference type="NCBI Taxonomy" id="2937791"/>
    <lineage>
        <taxon>Bacteria</taxon>
        <taxon>Pseudomonadati</taxon>
        <taxon>Pseudomonadota</taxon>
        <taxon>Alphaproteobacteria</taxon>
        <taxon>Acetobacterales</taxon>
        <taxon>Roseomonadaceae</taxon>
        <taxon>Roseomonas</taxon>
    </lineage>
</organism>
<keyword evidence="3" id="KW-1185">Reference proteome</keyword>
<name>A0A9X2BUY1_9PROT</name>
<dbReference type="EMBL" id="JALPRX010000073">
    <property type="protein sequence ID" value="MCK8786057.1"/>
    <property type="molecule type" value="Genomic_DNA"/>
</dbReference>
<dbReference type="Proteomes" id="UP001139516">
    <property type="component" value="Unassembled WGS sequence"/>
</dbReference>
<feature type="compositionally biased region" description="Low complexity" evidence="1">
    <location>
        <begin position="1"/>
        <end position="13"/>
    </location>
</feature>
<proteinExistence type="predicted"/>
<gene>
    <name evidence="2" type="ORF">M0638_16900</name>
</gene>
<feature type="region of interest" description="Disordered" evidence="1">
    <location>
        <begin position="1"/>
        <end position="40"/>
    </location>
</feature>
<protein>
    <submittedName>
        <fullName evidence="2">Uncharacterized protein</fullName>
    </submittedName>
</protein>
<evidence type="ECO:0000313" key="3">
    <source>
        <dbReference type="Proteomes" id="UP001139516"/>
    </source>
</evidence>
<dbReference type="AlphaFoldDB" id="A0A9X2BUY1"/>
<dbReference type="Gene3D" id="3.40.190.150">
    <property type="entry name" value="Bordetella uptake gene, domain 1"/>
    <property type="match status" value="1"/>
</dbReference>
<comment type="caution">
    <text evidence="2">The sequence shown here is derived from an EMBL/GenBank/DDBJ whole genome shotgun (WGS) entry which is preliminary data.</text>
</comment>
<evidence type="ECO:0000313" key="2">
    <source>
        <dbReference type="EMBL" id="MCK8786057.1"/>
    </source>
</evidence>
<evidence type="ECO:0000256" key="1">
    <source>
        <dbReference type="SAM" id="MobiDB-lite"/>
    </source>
</evidence>
<dbReference type="RefSeq" id="WP_248668173.1">
    <property type="nucleotide sequence ID" value="NZ_JALPRX010000073.1"/>
</dbReference>
<dbReference type="InterPro" id="IPR042100">
    <property type="entry name" value="Bug_dom1"/>
</dbReference>
<reference evidence="2" key="1">
    <citation type="submission" date="2022-04" db="EMBL/GenBank/DDBJ databases">
        <title>Roseomonas acroporae sp. nov., isolated from coral Acropora digitifera.</title>
        <authorList>
            <person name="Sun H."/>
        </authorList>
    </citation>
    <scope>NUCLEOTIDE SEQUENCE</scope>
    <source>
        <strain evidence="2">NAR14</strain>
    </source>
</reference>
<accession>A0A9X2BUY1</accession>
<sequence length="106" mass="11060">MRRRSLLSAAGAARRSRRADAGQSGLPDDEAAIRWGGPARRGIPAAVRERPNAAVRAAVTEARLAPALAAEGAVPGVFPPAQADRYVPADLARRREAAAAANTRVE</sequence>